<dbReference type="OrthoDB" id="6509636at2759"/>
<proteinExistence type="inferred from homology"/>
<dbReference type="InterPro" id="IPR000873">
    <property type="entry name" value="AMP-dep_synth/lig_dom"/>
</dbReference>
<dbReference type="Proteomes" id="UP000838763">
    <property type="component" value="Unassembled WGS sequence"/>
</dbReference>
<dbReference type="PROSITE" id="PS00455">
    <property type="entry name" value="AMP_BINDING"/>
    <property type="match status" value="1"/>
</dbReference>
<protein>
    <recommendedName>
        <fullName evidence="8">Acetyl-CoA synthetase-like protein</fullName>
    </recommendedName>
</protein>
<evidence type="ECO:0000259" key="4">
    <source>
        <dbReference type="Pfam" id="PF00501"/>
    </source>
</evidence>
<dbReference type="PANTHER" id="PTHR24096">
    <property type="entry name" value="LONG-CHAIN-FATTY-ACID--COA LIGASE"/>
    <property type="match status" value="1"/>
</dbReference>
<dbReference type="Gene3D" id="2.30.38.10">
    <property type="entry name" value="Luciferase, Domain 3"/>
    <property type="match status" value="1"/>
</dbReference>
<dbReference type="InterPro" id="IPR045851">
    <property type="entry name" value="AMP-bd_C_sf"/>
</dbReference>
<dbReference type="PANTHER" id="PTHR24096:SF149">
    <property type="entry name" value="AMP-BINDING DOMAIN-CONTAINING PROTEIN-RELATED"/>
    <property type="match status" value="1"/>
</dbReference>
<comment type="caution">
    <text evidence="6">The sequence shown here is derived from an EMBL/GenBank/DDBJ whole genome shotgun (WGS) entry which is preliminary data.</text>
</comment>
<dbReference type="Gene3D" id="3.30.300.30">
    <property type="match status" value="1"/>
</dbReference>
<keyword evidence="7" id="KW-1185">Reference proteome</keyword>
<comment type="similarity">
    <text evidence="1">Belongs to the ATP-dependent AMP-binding enzyme family.</text>
</comment>
<evidence type="ECO:0000313" key="6">
    <source>
        <dbReference type="EMBL" id="CAI4216263.1"/>
    </source>
</evidence>
<evidence type="ECO:0000259" key="5">
    <source>
        <dbReference type="Pfam" id="PF13193"/>
    </source>
</evidence>
<dbReference type="InterPro" id="IPR010591">
    <property type="entry name" value="ATP11"/>
</dbReference>
<dbReference type="GO" id="GO:0065003">
    <property type="term" value="P:protein-containing complex assembly"/>
    <property type="evidence" value="ECO:0007669"/>
    <property type="project" value="InterPro"/>
</dbReference>
<accession>A0A9P1H652</accession>
<evidence type="ECO:0008006" key="8">
    <source>
        <dbReference type="Google" id="ProtNLM"/>
    </source>
</evidence>
<dbReference type="GO" id="GO:0005739">
    <property type="term" value="C:mitochondrion"/>
    <property type="evidence" value="ECO:0007669"/>
    <property type="project" value="InterPro"/>
</dbReference>
<dbReference type="InterPro" id="IPR025110">
    <property type="entry name" value="AMP-bd_C"/>
</dbReference>
<name>A0A9P1H652_9PEZI</name>
<keyword evidence="2" id="KW-0436">Ligase</keyword>
<feature type="region of interest" description="Disordered" evidence="3">
    <location>
        <begin position="126"/>
        <end position="151"/>
    </location>
</feature>
<dbReference type="Gene3D" id="3.40.50.980">
    <property type="match status" value="2"/>
</dbReference>
<sequence>MASHLIRPVRQLLAFPTRHLRAPAQRRWAQVHDVRFLATAEPPRAVIERYREKLDQKAREQGYGDLEELKTAYSEKIATVRQKMPSPIRSSLLAELVERILVRSDARIHTPEQPLGHTLEIRLHGTHSHLAPPPRPRPADPLRRDSRRHLRGHGGCRALGPQFVLPVPHPEQGAEIHFLQWTFDAASNTSTVLFTQLAEYKARGEFAQPHTTITHHKDLLDERGLVLMQGQVVENRGAKVEDARFLVLCLQKFYGAWEESGQPRAERKQLLDWRFILVIMPLTSPYPDVPLPHIDLWSFLYERQDIEFGPDHGPKESMELAKGDILALYAPNSIDTPVVMLGTHWAGGIICPANPLYTAGELAHQLKDSKASAIATQLPMLPIAREAAAAVGIPENRIILIGDTRDETNHFKHWTQITDQNLLFTPKRTKIDPVKDLAFIVYSSGTTGLPKGVVLTHFNVVANMAQIKHFDFRYLNWAKDVQLGVLPFFHIYGLAIIILGGMNAGIQTVVMPKFDLERFCQLVQEHKISVTYVPPPIVLGLAKHPLVSKYDMSSIRFLNCAAAPLTRELVEELWQRLKIPVKQGYGLSETSPAAVLQMLDEFGKFVGSVGKLIPNMTAKIIDSEGNEVTKAGEVGELLLKGPNVFSGYLNKPEQNKEIFTEDGYFKTGDIVYRDDKDNFYVTDRVKELIKFNGFQVAPAELEGMLLGREDTLDSCVIGVWDAERQTEVPRAYVVMRPGIAKNDALVQEITDWLAKQTAPHKKLRGGVRFIDAIPKSQAGKILRRVLKDQVKQEEEAAKDKAKL</sequence>
<dbReference type="EMBL" id="CALLCH030000015">
    <property type="protein sequence ID" value="CAI4216263.1"/>
    <property type="molecule type" value="Genomic_DNA"/>
</dbReference>
<feature type="domain" description="AMP-binding enzyme C-terminal" evidence="5">
    <location>
        <begin position="700"/>
        <end position="780"/>
    </location>
</feature>
<gene>
    <name evidence="6" type="ORF">PPNO1_LOCUS5921</name>
</gene>
<evidence type="ECO:0000256" key="3">
    <source>
        <dbReference type="SAM" id="MobiDB-lite"/>
    </source>
</evidence>
<evidence type="ECO:0000256" key="1">
    <source>
        <dbReference type="ARBA" id="ARBA00006432"/>
    </source>
</evidence>
<organism evidence="6 7">
    <name type="scientific">Parascedosporium putredinis</name>
    <dbReference type="NCBI Taxonomy" id="1442378"/>
    <lineage>
        <taxon>Eukaryota</taxon>
        <taxon>Fungi</taxon>
        <taxon>Dikarya</taxon>
        <taxon>Ascomycota</taxon>
        <taxon>Pezizomycotina</taxon>
        <taxon>Sordariomycetes</taxon>
        <taxon>Hypocreomycetidae</taxon>
        <taxon>Microascales</taxon>
        <taxon>Microascaceae</taxon>
        <taxon>Parascedosporium</taxon>
    </lineage>
</organism>
<dbReference type="CDD" id="cd05911">
    <property type="entry name" value="Firefly_Luc_like"/>
    <property type="match status" value="1"/>
</dbReference>
<dbReference type="AlphaFoldDB" id="A0A9P1H652"/>
<dbReference type="SUPFAM" id="SSF56801">
    <property type="entry name" value="Acetyl-CoA synthetase-like"/>
    <property type="match status" value="1"/>
</dbReference>
<evidence type="ECO:0000313" key="7">
    <source>
        <dbReference type="Proteomes" id="UP000838763"/>
    </source>
</evidence>
<dbReference type="InterPro" id="IPR020845">
    <property type="entry name" value="AMP-binding_CS"/>
</dbReference>
<dbReference type="Pfam" id="PF00501">
    <property type="entry name" value="AMP-binding"/>
    <property type="match status" value="1"/>
</dbReference>
<dbReference type="Pfam" id="PF06644">
    <property type="entry name" value="ATP11"/>
    <property type="match status" value="2"/>
</dbReference>
<feature type="domain" description="AMP-dependent synthetase/ligase" evidence="4">
    <location>
        <begin position="320"/>
        <end position="649"/>
    </location>
</feature>
<evidence type="ECO:0000256" key="2">
    <source>
        <dbReference type="ARBA" id="ARBA00022598"/>
    </source>
</evidence>
<dbReference type="Pfam" id="PF13193">
    <property type="entry name" value="AMP-binding_C"/>
    <property type="match status" value="1"/>
</dbReference>
<dbReference type="GO" id="GO:0016405">
    <property type="term" value="F:CoA-ligase activity"/>
    <property type="evidence" value="ECO:0007669"/>
    <property type="project" value="TreeGrafter"/>
</dbReference>
<reference evidence="6" key="1">
    <citation type="submission" date="2022-11" db="EMBL/GenBank/DDBJ databases">
        <authorList>
            <person name="Scott C."/>
            <person name="Bruce N."/>
        </authorList>
    </citation>
    <scope>NUCLEOTIDE SEQUENCE</scope>
</reference>